<evidence type="ECO:0000256" key="1">
    <source>
        <dbReference type="SAM" id="MobiDB-lite"/>
    </source>
</evidence>
<protein>
    <submittedName>
        <fullName evidence="2">Uncharacterized protein</fullName>
    </submittedName>
</protein>
<evidence type="ECO:0000313" key="2">
    <source>
        <dbReference type="EMBL" id="KAF9535398.1"/>
    </source>
</evidence>
<dbReference type="EMBL" id="MU157824">
    <property type="protein sequence ID" value="KAF9535398.1"/>
    <property type="molecule type" value="Genomic_DNA"/>
</dbReference>
<gene>
    <name evidence="2" type="ORF">CPB83DRAFT_841679</name>
</gene>
<feature type="region of interest" description="Disordered" evidence="1">
    <location>
        <begin position="159"/>
        <end position="178"/>
    </location>
</feature>
<keyword evidence="3" id="KW-1185">Reference proteome</keyword>
<feature type="region of interest" description="Disordered" evidence="1">
    <location>
        <begin position="112"/>
        <end position="132"/>
    </location>
</feature>
<dbReference type="AlphaFoldDB" id="A0A9P6JWS6"/>
<sequence>MVKIGKRVASPPRRVKALQERVQKRTAQLESGTHITQLAEPRQNIALLQSRRTRHRYLAPSSLFGESRRRWEKNHQRLEGRKLAKAAKKMAESGLEGSDDMQAQELRDLPFHEQGSPEVPYESPGPGFSSGSLDKLSLSLESTAFGSFWDFPDLASLSGDDSTKTPLPSDFSGDSTDMSSLDGKLRLDKIDELGEKQLPDMKIAFLAGQPLQKPHQILSGVPSLLSETSARIFSRPLNPENYSSKESLNRSSRDPYLTKRTKIGVPANVFWSISSSGTSSGRSKPSRSAVLRFDELQEASSAVINSSAALPGHVLNKGIGWSAGLDSTVVGYPCYPISSVKELHPSLSTGICRNPMRSSKEPRTQFSTAAFQKDSIDRFNRRQAISRPYETPKVGASPRFALQDTPKMTHMAVIAPKIHARLALDMSTARPVIDPENRQPVMSSPIQVYRWRPPGNVRFGTE</sequence>
<comment type="caution">
    <text evidence="2">The sequence shown here is derived from an EMBL/GenBank/DDBJ whole genome shotgun (WGS) entry which is preliminary data.</text>
</comment>
<feature type="region of interest" description="Disordered" evidence="1">
    <location>
        <begin position="236"/>
        <end position="255"/>
    </location>
</feature>
<accession>A0A9P6JWS6</accession>
<organism evidence="2 3">
    <name type="scientific">Crepidotus variabilis</name>
    <dbReference type="NCBI Taxonomy" id="179855"/>
    <lineage>
        <taxon>Eukaryota</taxon>
        <taxon>Fungi</taxon>
        <taxon>Dikarya</taxon>
        <taxon>Basidiomycota</taxon>
        <taxon>Agaricomycotina</taxon>
        <taxon>Agaricomycetes</taxon>
        <taxon>Agaricomycetidae</taxon>
        <taxon>Agaricales</taxon>
        <taxon>Agaricineae</taxon>
        <taxon>Crepidotaceae</taxon>
        <taxon>Crepidotus</taxon>
    </lineage>
</organism>
<reference evidence="2" key="1">
    <citation type="submission" date="2020-11" db="EMBL/GenBank/DDBJ databases">
        <authorList>
            <consortium name="DOE Joint Genome Institute"/>
            <person name="Ahrendt S."/>
            <person name="Riley R."/>
            <person name="Andreopoulos W."/>
            <person name="Labutti K."/>
            <person name="Pangilinan J."/>
            <person name="Ruiz-Duenas F.J."/>
            <person name="Barrasa J.M."/>
            <person name="Sanchez-Garcia M."/>
            <person name="Camarero S."/>
            <person name="Miyauchi S."/>
            <person name="Serrano A."/>
            <person name="Linde D."/>
            <person name="Babiker R."/>
            <person name="Drula E."/>
            <person name="Ayuso-Fernandez I."/>
            <person name="Pacheco R."/>
            <person name="Padilla G."/>
            <person name="Ferreira P."/>
            <person name="Barriuso J."/>
            <person name="Kellner H."/>
            <person name="Castanera R."/>
            <person name="Alfaro M."/>
            <person name="Ramirez L."/>
            <person name="Pisabarro A.G."/>
            <person name="Kuo A."/>
            <person name="Tritt A."/>
            <person name="Lipzen A."/>
            <person name="He G."/>
            <person name="Yan M."/>
            <person name="Ng V."/>
            <person name="Cullen D."/>
            <person name="Martin F."/>
            <person name="Rosso M.-N."/>
            <person name="Henrissat B."/>
            <person name="Hibbett D."/>
            <person name="Martinez A.T."/>
            <person name="Grigoriev I.V."/>
        </authorList>
    </citation>
    <scope>NUCLEOTIDE SEQUENCE</scope>
    <source>
        <strain evidence="2">CBS 506.95</strain>
    </source>
</reference>
<evidence type="ECO:0000313" key="3">
    <source>
        <dbReference type="Proteomes" id="UP000807306"/>
    </source>
</evidence>
<name>A0A9P6JWS6_9AGAR</name>
<proteinExistence type="predicted"/>
<dbReference type="Proteomes" id="UP000807306">
    <property type="component" value="Unassembled WGS sequence"/>
</dbReference>